<keyword evidence="4" id="KW-1185">Reference proteome</keyword>
<proteinExistence type="predicted"/>
<dbReference type="Proteomes" id="UP001153954">
    <property type="component" value="Unassembled WGS sequence"/>
</dbReference>
<comment type="caution">
    <text evidence="3">The sequence shown here is derived from an EMBL/GenBank/DDBJ whole genome shotgun (WGS) entry which is preliminary data.</text>
</comment>
<evidence type="ECO:0000256" key="1">
    <source>
        <dbReference type="SAM" id="MobiDB-lite"/>
    </source>
</evidence>
<accession>A0AAU9VCL0</accession>
<gene>
    <name evidence="3" type="ORF">EEDITHA_LOCUS21555</name>
</gene>
<reference evidence="3" key="1">
    <citation type="submission" date="2022-03" db="EMBL/GenBank/DDBJ databases">
        <authorList>
            <person name="Tunstrom K."/>
        </authorList>
    </citation>
    <scope>NUCLEOTIDE SEQUENCE</scope>
</reference>
<feature type="chain" id="PRO_5043549748" evidence="2">
    <location>
        <begin position="19"/>
        <end position="2298"/>
    </location>
</feature>
<protein>
    <submittedName>
        <fullName evidence="3">Uncharacterized protein</fullName>
    </submittedName>
</protein>
<organism evidence="3 4">
    <name type="scientific">Euphydryas editha</name>
    <name type="common">Edith's checkerspot</name>
    <dbReference type="NCBI Taxonomy" id="104508"/>
    <lineage>
        <taxon>Eukaryota</taxon>
        <taxon>Metazoa</taxon>
        <taxon>Ecdysozoa</taxon>
        <taxon>Arthropoda</taxon>
        <taxon>Hexapoda</taxon>
        <taxon>Insecta</taxon>
        <taxon>Pterygota</taxon>
        <taxon>Neoptera</taxon>
        <taxon>Endopterygota</taxon>
        <taxon>Lepidoptera</taxon>
        <taxon>Glossata</taxon>
        <taxon>Ditrysia</taxon>
        <taxon>Papilionoidea</taxon>
        <taxon>Nymphalidae</taxon>
        <taxon>Nymphalinae</taxon>
        <taxon>Euphydryas</taxon>
    </lineage>
</organism>
<feature type="region of interest" description="Disordered" evidence="1">
    <location>
        <begin position="1147"/>
        <end position="1171"/>
    </location>
</feature>
<sequence>MIFLDFLGLYFCIVLLNARPVFKSMTKKDIAGEIDSLHTKYISKERPKEHKEQLYYQYANNPKLDLDILYPRTSYYRNKGKFKREVSSKEMNIKDFEIFKNIQDYQKYDSNLWKPHKSTAAATDYNTKISVKPLHENKNLKKIYGYDQNSFLSDEKEERLLENNNNSASDINMKSTNDDMEFLGTAEIETVLNEMKHREIQMITQNEPSVSDLISSTVTEATFTSNAFLRKQKICTGFSFCTFLPFCNHNKNITQYNITNDNKKQHNIFIRSLKEDSYTLANNIENMLQKKCKNVFKKIKNKLSNDYNKEVNKTKVTVKDELNKLCNKTRIVTNSSQANTTSALPETKSMPEIKSSLREKHYNRRNRTRNNYISTTSHSIPVLSDDYSMLSVFELLLTKSHENNVMNMLSTKSLPAKRRISPEKSIVYTNKKKNVKVGLVDVNSEDTTVYELNNRYNVTDDTSYEAISNKIAYNDYVNGYKYYLNYQKNYDDKKYSNLVRYQAHKHHKVDDIGKFILNKIPQLPTTRLKRKFVESDTLDDQEISTKSEDSWFKKHFFIFLDRDPSKKFHSSQTVTFKDLSSRTIDKYKLQNNEPIGTELLKKNTISKVTCISQRRNAKDNSLKDVVLNTKDMILEKSAQDINIEPYFKVKRYKRKYTKELGYRTYLKKAKTLTNCKLISNTKKVNLAIDSELKTLTTENKNDIKKRENNVRIPRFKFLKVVKASNTPKYSTRRQKLFDYEVVSDTYIAEPKHLKDYFKVEEMIKQVPNVSADFNILYPYFDLQNTKINNNMLKFGDNRQKIYFHNNPGLYKDKNTDYFIQDQSTFVDSTCDDIINVNYKTLNNKNIITKEYFLTYPTFATITRDSIRNEIENLRIRLTSFNDDNNKKDGWKKIMQRTKSPSVVTVVPRNHKNTFIFPKFNSQVNKSFFTNNFKYKAPTDKPHLHTLNKSNEFIPHKNDRTMNTNFRKEYLYDFRPTVEIQPAEFNQNKVKTLVNANTIPDVNNNWNYETKKLNKIVTIRPTTANYVKSYSALDSIINETPDTNMYVKNRENSNKKSFSKIATYKNIGKNKPDEFFKSYVDQNNFNNAINFFKIKSHNSHNNSGHTYTPPEQYFDTPIPMQVNEFDKFLKDHNIDVASVTSPLSVPVPKSVKSWKSNNKASSMASGQNIDDLQKSKTQKLNAQDSRRDIFGNKKLTCTTNYLYKINENRDPLRFTHMLNKEESLTSTNSSLRNLIQDKVKSSIFFGQDIPNRVQMKGHSFKYDIIIHKPYNNWNPDSDTYDSGVVLSAYKNVNDNNPIVDEKLKDRQRDQKAKSEAINFIPLNNFDNIRRKKYEKRALQDSPSFTAKDVAALEVVVDLLKSTQSIEEKDNALLNSNRNKNITYTPLFEKENQLNSIQVHIAIPSAVNDKRRSLESVNVRKVFTAIMSTPVDLEYQIHSFDETTNAPTTVQQNILSPGLYLLVENTNVTCPKGNFALKPMSVLETSNLKIRHATRTTTFNKSKRMNNTETISLNNKINKIVQNFTTGNETICKRNVHTTRKFRSKKNLVRNKKRNVNLDGVKRFFGHDRVCHCHCKVNKTMCRTCAESDKVISELIFEFNNLEKYVIDHCTEIQTFFWMNPTDGKKLRDIIHRIDKVLNDYYKRVKGKCQGRTCQMLSSNIDKRSFNIDKSDNTLTKKLFVILHNLQNVSNHIPKEDISVSGRKYLNKLSNCLGKEIYKRSFSNDDKEIPMKSIYSLNNIKINLICDTDTTKFTSYPLKNKIIETNTNPTLWNDTVKKRKEKKKKGLKKFFKNWSKKNKGKTTSFYHNVDEGNNNKILHYKNKRQLAIENKIKENIYPSLNCVSDNKNIKHVNNLNFKQIETVKELLKTNYAKRNIISSKKDNLLTTTKRMKVNNNNISSIKTNITTVKKGLYDEESNLRVINENYLKNTLQNINKLLNSFDFNKKGKRNKSLNLDTTSLNISHSTSTLAKKSKDKNKKITNEFNYMLVKLKDTNNTKSTKLTTEITNKLLQSASLLQTKIVKKTNDSTIKGTSKFDILNKLKNIKIKYLKSEKKKSDSNVKNTESHLSINNQKGKIDEHKTLDVKKETKIRKECLTNLTLSTNPTIIIFDDIALTDSGLYSTNNDQVLNRDKYTSLNKSNKSMSSYVANDVELNRFMYQSQATPKQLDDSIYSILNVTTSSILSTTKGLVDRIADKFSVKFVSNKKEKIVTTSSKTINTNMAKLNHGGTKTEFKSNKNIHKLNQSQLSISVSTSPIISPAISVTTKTVRSEKNKYLLITCLSTDYLVNIIKNIADESHH</sequence>
<evidence type="ECO:0000313" key="4">
    <source>
        <dbReference type="Proteomes" id="UP001153954"/>
    </source>
</evidence>
<dbReference type="EMBL" id="CAKOGL010000030">
    <property type="protein sequence ID" value="CAH2107530.1"/>
    <property type="molecule type" value="Genomic_DNA"/>
</dbReference>
<name>A0AAU9VCL0_EUPED</name>
<feature type="compositionally biased region" description="Polar residues" evidence="1">
    <location>
        <begin position="1152"/>
        <end position="1169"/>
    </location>
</feature>
<evidence type="ECO:0000256" key="2">
    <source>
        <dbReference type="SAM" id="SignalP"/>
    </source>
</evidence>
<evidence type="ECO:0000313" key="3">
    <source>
        <dbReference type="EMBL" id="CAH2107530.1"/>
    </source>
</evidence>
<keyword evidence="2" id="KW-0732">Signal</keyword>
<feature type="signal peptide" evidence="2">
    <location>
        <begin position="1"/>
        <end position="18"/>
    </location>
</feature>